<proteinExistence type="predicted"/>
<dbReference type="AlphaFoldDB" id="A0A0R3KVG1"/>
<keyword evidence="2" id="KW-1185">Reference proteome</keyword>
<comment type="caution">
    <text evidence="1">The sequence shown here is derived from an EMBL/GenBank/DDBJ whole genome shotgun (WGS) entry which is preliminary data.</text>
</comment>
<name>A0A0R3KVG1_9BRAD</name>
<gene>
    <name evidence="1" type="ORF">CP49_11805</name>
</gene>
<evidence type="ECO:0000313" key="1">
    <source>
        <dbReference type="EMBL" id="KRQ99274.1"/>
    </source>
</evidence>
<accession>A0A0R3KVG1</accession>
<organism evidence="1 2">
    <name type="scientific">Bradyrhizobium valentinum</name>
    <dbReference type="NCBI Taxonomy" id="1518501"/>
    <lineage>
        <taxon>Bacteria</taxon>
        <taxon>Pseudomonadati</taxon>
        <taxon>Pseudomonadota</taxon>
        <taxon>Alphaproteobacteria</taxon>
        <taxon>Hyphomicrobiales</taxon>
        <taxon>Nitrobacteraceae</taxon>
        <taxon>Bradyrhizobium</taxon>
    </lineage>
</organism>
<evidence type="ECO:0008006" key="3">
    <source>
        <dbReference type="Google" id="ProtNLM"/>
    </source>
</evidence>
<dbReference type="Pfam" id="PF05354">
    <property type="entry name" value="Phage_attach"/>
    <property type="match status" value="1"/>
</dbReference>
<protein>
    <recommendedName>
        <fullName evidence="3">Phage head-tail adapter protein</fullName>
    </recommendedName>
</protein>
<dbReference type="RefSeq" id="WP_057853926.1">
    <property type="nucleotide sequence ID" value="NZ_LLXX01000173.1"/>
</dbReference>
<dbReference type="InterPro" id="IPR008018">
    <property type="entry name" value="Phage_tail_attach_FII"/>
</dbReference>
<dbReference type="Proteomes" id="UP000051913">
    <property type="component" value="Unassembled WGS sequence"/>
</dbReference>
<dbReference type="EMBL" id="LLXX01000173">
    <property type="protein sequence ID" value="KRQ99274.1"/>
    <property type="molecule type" value="Genomic_DNA"/>
</dbReference>
<evidence type="ECO:0000313" key="2">
    <source>
        <dbReference type="Proteomes" id="UP000051913"/>
    </source>
</evidence>
<sequence>MVLADWRTLAAQIDSVVNEQFGERVLITPMKASDYAAGVRDETRPLATVVAVYIMTDEQMSNLAGDHSGSPFRERMAVATLTLSVRTVDVQAADPRHGDRVTMLDRNNQTFEINRAYPDPTGRTVIEMIRP</sequence>
<reference evidence="1 2" key="1">
    <citation type="submission" date="2014-03" db="EMBL/GenBank/DDBJ databases">
        <title>Bradyrhizobium valentinum sp. nov., isolated from effective nodules of Lupinus mariae-josephae, a lupine endemic of basic-lime soils in Eastern Spain.</title>
        <authorList>
            <person name="Duran D."/>
            <person name="Rey L."/>
            <person name="Navarro A."/>
            <person name="Busquets A."/>
            <person name="Imperial J."/>
            <person name="Ruiz-Argueso T."/>
        </authorList>
    </citation>
    <scope>NUCLEOTIDE SEQUENCE [LARGE SCALE GENOMIC DNA]</scope>
    <source>
        <strain evidence="1 2">LmjM3</strain>
    </source>
</reference>
<dbReference type="GO" id="GO:0019068">
    <property type="term" value="P:virion assembly"/>
    <property type="evidence" value="ECO:0007669"/>
    <property type="project" value="InterPro"/>
</dbReference>